<evidence type="ECO:0000313" key="2">
    <source>
        <dbReference type="EMBL" id="QCT72262.1"/>
    </source>
</evidence>
<keyword evidence="3" id="KW-1185">Reference proteome</keyword>
<name>A0A4P9CBZ5_EUBML</name>
<evidence type="ECO:0000313" key="3">
    <source>
        <dbReference type="Proteomes" id="UP000218387"/>
    </source>
</evidence>
<accession>A0A4P9CBZ5</accession>
<gene>
    <name evidence="2" type="ORF">CPZ25_013305</name>
</gene>
<dbReference type="Pfam" id="PF07796">
    <property type="entry name" value="DUF1638"/>
    <property type="match status" value="1"/>
</dbReference>
<proteinExistence type="predicted"/>
<dbReference type="KEGG" id="emt:CPZ25_013305"/>
<feature type="domain" description="DUF1638" evidence="1">
    <location>
        <begin position="29"/>
        <end position="189"/>
    </location>
</feature>
<dbReference type="InterPro" id="IPR012437">
    <property type="entry name" value="DUF1638"/>
</dbReference>
<reference evidence="2 3" key="1">
    <citation type="submission" date="2018-05" db="EMBL/GenBank/DDBJ databases">
        <title>Genome comparison of Eubacterium sp.</title>
        <authorList>
            <person name="Feng Y."/>
            <person name="Sanchez-Andrea I."/>
            <person name="Stams A.J.M."/>
            <person name="De Vos W.M."/>
        </authorList>
    </citation>
    <scope>NUCLEOTIDE SEQUENCE [LARGE SCALE GENOMIC DNA]</scope>
    <source>
        <strain evidence="2 3">YI</strain>
    </source>
</reference>
<dbReference type="AlphaFoldDB" id="A0A4P9CBZ5"/>
<dbReference type="EMBL" id="CP029487">
    <property type="protein sequence ID" value="QCT72262.1"/>
    <property type="molecule type" value="Genomic_DNA"/>
</dbReference>
<dbReference type="RefSeq" id="WP_096918810.1">
    <property type="nucleotide sequence ID" value="NZ_CABJDW020000006.1"/>
</dbReference>
<dbReference type="Proteomes" id="UP000218387">
    <property type="component" value="Chromosome"/>
</dbReference>
<protein>
    <submittedName>
        <fullName evidence="2">DUF1638 domain-containing protein</fullName>
    </submittedName>
</protein>
<sequence length="215" mass="24532">MKKVVIGCSVLRKEIEAALGERSDFKFNWLEDQLHNVPETLHEKVQAAIDAETGAERIYLLYGHCGQALTGIQAKNCPVVLPKVEDCIDVLLCHNPNTTEMRRSSYFVSQGWLWGEEGLGYEYDRMKEKYGEKRALRVIKAMYKNYKYLMFVKTGVEDQSVREKCAGVAEKLNLELQETEGDVDLIIEMLGGSTDERFIVIPPGEMIREEMFRAG</sequence>
<organism evidence="2 3">
    <name type="scientific">Eubacterium maltosivorans</name>
    <dbReference type="NCBI Taxonomy" id="2041044"/>
    <lineage>
        <taxon>Bacteria</taxon>
        <taxon>Bacillati</taxon>
        <taxon>Bacillota</taxon>
        <taxon>Clostridia</taxon>
        <taxon>Eubacteriales</taxon>
        <taxon>Eubacteriaceae</taxon>
        <taxon>Eubacterium</taxon>
    </lineage>
</organism>
<evidence type="ECO:0000259" key="1">
    <source>
        <dbReference type="Pfam" id="PF07796"/>
    </source>
</evidence>